<evidence type="ECO:0000256" key="3">
    <source>
        <dbReference type="ARBA" id="ARBA00022692"/>
    </source>
</evidence>
<keyword evidence="2" id="KW-1003">Cell membrane</keyword>
<organism evidence="7 8">
    <name type="scientific">Paenibacillus terricola</name>
    <dbReference type="NCBI Taxonomy" id="2763503"/>
    <lineage>
        <taxon>Bacteria</taxon>
        <taxon>Bacillati</taxon>
        <taxon>Bacillota</taxon>
        <taxon>Bacilli</taxon>
        <taxon>Bacillales</taxon>
        <taxon>Paenibacillaceae</taxon>
        <taxon>Paenibacillus</taxon>
    </lineage>
</organism>
<feature type="transmembrane region" description="Helical" evidence="6">
    <location>
        <begin position="35"/>
        <end position="56"/>
    </location>
</feature>
<comment type="caution">
    <text evidence="7">The sequence shown here is derived from an EMBL/GenBank/DDBJ whole genome shotgun (WGS) entry which is preliminary data.</text>
</comment>
<evidence type="ECO:0000256" key="4">
    <source>
        <dbReference type="ARBA" id="ARBA00022989"/>
    </source>
</evidence>
<keyword evidence="5 6" id="KW-0472">Membrane</keyword>
<dbReference type="EMBL" id="JACXZA010000001">
    <property type="protein sequence ID" value="MBD3917750.1"/>
    <property type="molecule type" value="Genomic_DNA"/>
</dbReference>
<dbReference type="PANTHER" id="PTHR30250:SF11">
    <property type="entry name" value="O-ANTIGEN TRANSPORTER-RELATED"/>
    <property type="match status" value="1"/>
</dbReference>
<evidence type="ECO:0000256" key="6">
    <source>
        <dbReference type="SAM" id="Phobius"/>
    </source>
</evidence>
<feature type="transmembrane region" description="Helical" evidence="6">
    <location>
        <begin position="315"/>
        <end position="339"/>
    </location>
</feature>
<keyword evidence="3 6" id="KW-0812">Transmembrane</keyword>
<feature type="transmembrane region" description="Helical" evidence="6">
    <location>
        <begin position="109"/>
        <end position="129"/>
    </location>
</feature>
<evidence type="ECO:0000256" key="1">
    <source>
        <dbReference type="ARBA" id="ARBA00004651"/>
    </source>
</evidence>
<accession>A0ABR8MP19</accession>
<evidence type="ECO:0000313" key="7">
    <source>
        <dbReference type="EMBL" id="MBD3917750.1"/>
    </source>
</evidence>
<dbReference type="PANTHER" id="PTHR30250">
    <property type="entry name" value="PST FAMILY PREDICTED COLANIC ACID TRANSPORTER"/>
    <property type="match status" value="1"/>
</dbReference>
<feature type="transmembrane region" description="Helical" evidence="6">
    <location>
        <begin position="282"/>
        <end position="303"/>
    </location>
</feature>
<dbReference type="Pfam" id="PF13440">
    <property type="entry name" value="Polysacc_synt_3"/>
    <property type="match status" value="1"/>
</dbReference>
<feature type="transmembrane region" description="Helical" evidence="6">
    <location>
        <begin position="135"/>
        <end position="157"/>
    </location>
</feature>
<evidence type="ECO:0000256" key="2">
    <source>
        <dbReference type="ARBA" id="ARBA00022475"/>
    </source>
</evidence>
<feature type="transmembrane region" description="Helical" evidence="6">
    <location>
        <begin position="169"/>
        <end position="193"/>
    </location>
</feature>
<feature type="transmembrane region" description="Helical" evidence="6">
    <location>
        <begin position="199"/>
        <end position="219"/>
    </location>
</feature>
<gene>
    <name evidence="7" type="ORF">H8B09_03225</name>
</gene>
<feature type="transmembrane region" description="Helical" evidence="6">
    <location>
        <begin position="239"/>
        <end position="262"/>
    </location>
</feature>
<dbReference type="InterPro" id="IPR050833">
    <property type="entry name" value="Poly_Biosynth_Transport"/>
</dbReference>
<keyword evidence="8" id="KW-1185">Reference proteome</keyword>
<evidence type="ECO:0000256" key="5">
    <source>
        <dbReference type="ARBA" id="ARBA00023136"/>
    </source>
</evidence>
<evidence type="ECO:0000313" key="8">
    <source>
        <dbReference type="Proteomes" id="UP000609346"/>
    </source>
</evidence>
<sequence>MKQIETAGGRNRLHSVIGKLLAQTRKPGIAIFLRNLGVTFIFKALSLLLTLVVYVICVRELGVITWGQIALIGSVSSIVLIPLTFGLYNGVVKYVPVSTEEESRELMGTALVTTVVLSSVVTALLVVSGHVVERLFGFSSTSWIGAVALAMSINLYILTESFLRGQQQFFRLGVYKLIGSLLFLAGALTGLYLLGVKSLFSYLIPLILQNLFFFVITLCRMNLSQLRVTWKALNKLFSFGFFIMLSWLVSTLLFTSDLLLMARFGSDYELGVYSVYQNTIRGLFTILFQDVFAVVFLPMMAGLNKRHADRIIVKYSVAIYAALWLATAIITAILVKLYGNFPLEWTYVGLTSAGIAMNMIYLLFTTVISLDGVRAARLAFAALIIPIPIILPLQYLMVERWGMIGGMTSVIGLNAGLILVFRMTIRLFYPFQPTPEKGVLSN</sequence>
<feature type="transmembrane region" description="Helical" evidence="6">
    <location>
        <begin position="68"/>
        <end position="88"/>
    </location>
</feature>
<proteinExistence type="predicted"/>
<dbReference type="Proteomes" id="UP000609346">
    <property type="component" value="Unassembled WGS sequence"/>
</dbReference>
<feature type="transmembrane region" description="Helical" evidence="6">
    <location>
        <begin position="401"/>
        <end position="421"/>
    </location>
</feature>
<comment type="subcellular location">
    <subcellularLocation>
        <location evidence="1">Cell membrane</location>
        <topology evidence="1">Multi-pass membrane protein</topology>
    </subcellularLocation>
</comment>
<protein>
    <submittedName>
        <fullName evidence="7">Oligosaccharide flippase family protein</fullName>
    </submittedName>
</protein>
<feature type="transmembrane region" description="Helical" evidence="6">
    <location>
        <begin position="345"/>
        <end position="364"/>
    </location>
</feature>
<name>A0ABR8MP19_9BACL</name>
<dbReference type="RefSeq" id="WP_191202019.1">
    <property type="nucleotide sequence ID" value="NZ_JACXZA010000001.1"/>
</dbReference>
<keyword evidence="4 6" id="KW-1133">Transmembrane helix</keyword>
<feature type="transmembrane region" description="Helical" evidence="6">
    <location>
        <begin position="376"/>
        <end position="395"/>
    </location>
</feature>
<reference evidence="7 8" key="1">
    <citation type="submission" date="2020-09" db="EMBL/GenBank/DDBJ databases">
        <title>Paenibacillus sp. strain PR3 16S rRNA gene Genome sequencing and assembly.</title>
        <authorList>
            <person name="Kim J."/>
        </authorList>
    </citation>
    <scope>NUCLEOTIDE SEQUENCE [LARGE SCALE GENOMIC DNA]</scope>
    <source>
        <strain evidence="7 8">PR3</strain>
    </source>
</reference>